<dbReference type="PROSITE" id="PS50157">
    <property type="entry name" value="ZINC_FINGER_C2H2_2"/>
    <property type="match status" value="2"/>
</dbReference>
<evidence type="ECO:0000256" key="7">
    <source>
        <dbReference type="ARBA" id="ARBA00023125"/>
    </source>
</evidence>
<protein>
    <recommendedName>
        <fullName evidence="11">C2H2-type domain-containing protein</fullName>
    </recommendedName>
</protein>
<keyword evidence="5" id="KW-0862">Zinc</keyword>
<evidence type="ECO:0000256" key="1">
    <source>
        <dbReference type="ARBA" id="ARBA00004123"/>
    </source>
</evidence>
<keyword evidence="4 10" id="KW-0863">Zinc-finger</keyword>
<name>A0A0B7BD90_9EUPU</name>
<feature type="domain" description="C2H2-type" evidence="11">
    <location>
        <begin position="275"/>
        <end position="299"/>
    </location>
</feature>
<proteinExistence type="predicted"/>
<comment type="subcellular location">
    <subcellularLocation>
        <location evidence="1">Nucleus</location>
    </subcellularLocation>
</comment>
<sequence>MLVCSVTSNMNNKARDPTVRIKQEQEFWAAGSDERNISLTDQEIKLELDDDSHMIQKQTNTSEGSCMYFVIKKEWTSSTSHTCPDEERYLYCEKCKLKYEGNCPEHGPQVYIDNAETKYDHDCSQDLNSHVQIVDNMERQVLGCEKVEQSGVCGEYEEKVSKNTESRTINKDEDTEAKIWRLCRKQKQRWQVHQRQKKLDKIWGDKVNHRKQVTQHEANTQLTTDVISRSYQRMQESINQTDDTTTTYICDVCCVGFTFYRQLLTHKRLHAKKYYKCDMCGARYSQSHSLKIHKRIHTG</sequence>
<dbReference type="GO" id="GO:0005634">
    <property type="term" value="C:nucleus"/>
    <property type="evidence" value="ECO:0007669"/>
    <property type="project" value="UniProtKB-SubCell"/>
</dbReference>
<evidence type="ECO:0000256" key="6">
    <source>
        <dbReference type="ARBA" id="ARBA00023015"/>
    </source>
</evidence>
<dbReference type="InterPro" id="IPR036236">
    <property type="entry name" value="Znf_C2H2_sf"/>
</dbReference>
<dbReference type="InterPro" id="IPR013087">
    <property type="entry name" value="Znf_C2H2_type"/>
</dbReference>
<evidence type="ECO:0000259" key="11">
    <source>
        <dbReference type="PROSITE" id="PS50157"/>
    </source>
</evidence>
<keyword evidence="2" id="KW-0479">Metal-binding</keyword>
<dbReference type="GO" id="GO:0008270">
    <property type="term" value="F:zinc ion binding"/>
    <property type="evidence" value="ECO:0007669"/>
    <property type="project" value="UniProtKB-KW"/>
</dbReference>
<evidence type="ECO:0000256" key="10">
    <source>
        <dbReference type="PROSITE-ProRule" id="PRU00042"/>
    </source>
</evidence>
<dbReference type="EMBL" id="HACG01043265">
    <property type="protein sequence ID" value="CEK90130.1"/>
    <property type="molecule type" value="Transcribed_RNA"/>
</dbReference>
<evidence type="ECO:0000256" key="4">
    <source>
        <dbReference type="ARBA" id="ARBA00022771"/>
    </source>
</evidence>
<evidence type="ECO:0000256" key="2">
    <source>
        <dbReference type="ARBA" id="ARBA00022723"/>
    </source>
</evidence>
<feature type="non-terminal residue" evidence="12">
    <location>
        <position position="299"/>
    </location>
</feature>
<dbReference type="PROSITE" id="PS00028">
    <property type="entry name" value="ZINC_FINGER_C2H2_1"/>
    <property type="match status" value="2"/>
</dbReference>
<gene>
    <name evidence="12" type="primary">ORF174871</name>
</gene>
<dbReference type="Gene3D" id="3.30.160.60">
    <property type="entry name" value="Classic Zinc Finger"/>
    <property type="match status" value="1"/>
</dbReference>
<evidence type="ECO:0000256" key="9">
    <source>
        <dbReference type="ARBA" id="ARBA00023242"/>
    </source>
</evidence>
<dbReference type="Gene3D" id="2.170.270.10">
    <property type="entry name" value="SET domain"/>
    <property type="match status" value="1"/>
</dbReference>
<dbReference type="SUPFAM" id="SSF57667">
    <property type="entry name" value="beta-beta-alpha zinc fingers"/>
    <property type="match status" value="1"/>
</dbReference>
<evidence type="ECO:0000256" key="8">
    <source>
        <dbReference type="ARBA" id="ARBA00023163"/>
    </source>
</evidence>
<keyword evidence="9" id="KW-0539">Nucleus</keyword>
<keyword evidence="7" id="KW-0238">DNA-binding</keyword>
<accession>A0A0B7BD90</accession>
<keyword evidence="3" id="KW-0677">Repeat</keyword>
<dbReference type="FunFam" id="3.30.160.60:FF:000322">
    <property type="entry name" value="GDNF-inducible zinc finger protein 1"/>
    <property type="match status" value="1"/>
</dbReference>
<feature type="domain" description="C2H2-type" evidence="11">
    <location>
        <begin position="248"/>
        <end position="275"/>
    </location>
</feature>
<evidence type="ECO:0000313" key="12">
    <source>
        <dbReference type="EMBL" id="CEK90130.1"/>
    </source>
</evidence>
<evidence type="ECO:0000256" key="5">
    <source>
        <dbReference type="ARBA" id="ARBA00022833"/>
    </source>
</evidence>
<dbReference type="InterPro" id="IPR046341">
    <property type="entry name" value="SET_dom_sf"/>
</dbReference>
<dbReference type="AlphaFoldDB" id="A0A0B7BD90"/>
<organism evidence="12">
    <name type="scientific">Arion vulgaris</name>
    <dbReference type="NCBI Taxonomy" id="1028688"/>
    <lineage>
        <taxon>Eukaryota</taxon>
        <taxon>Metazoa</taxon>
        <taxon>Spiralia</taxon>
        <taxon>Lophotrochozoa</taxon>
        <taxon>Mollusca</taxon>
        <taxon>Gastropoda</taxon>
        <taxon>Heterobranchia</taxon>
        <taxon>Euthyneura</taxon>
        <taxon>Panpulmonata</taxon>
        <taxon>Eupulmonata</taxon>
        <taxon>Stylommatophora</taxon>
        <taxon>Helicina</taxon>
        <taxon>Arionoidea</taxon>
        <taxon>Arionidae</taxon>
        <taxon>Arion</taxon>
    </lineage>
</organism>
<dbReference type="GO" id="GO:0003677">
    <property type="term" value="F:DNA binding"/>
    <property type="evidence" value="ECO:0007669"/>
    <property type="project" value="UniProtKB-KW"/>
</dbReference>
<reference evidence="12" key="1">
    <citation type="submission" date="2014-12" db="EMBL/GenBank/DDBJ databases">
        <title>Insight into the proteome of Arion vulgaris.</title>
        <authorList>
            <person name="Aradska J."/>
            <person name="Bulat T."/>
            <person name="Smidak R."/>
            <person name="Sarate P."/>
            <person name="Gangsoo J."/>
            <person name="Sialana F."/>
            <person name="Bilban M."/>
            <person name="Lubec G."/>
        </authorList>
    </citation>
    <scope>NUCLEOTIDE SEQUENCE</scope>
    <source>
        <tissue evidence="12">Skin</tissue>
    </source>
</reference>
<keyword evidence="8" id="KW-0804">Transcription</keyword>
<dbReference type="SMART" id="SM00355">
    <property type="entry name" value="ZnF_C2H2"/>
    <property type="match status" value="2"/>
</dbReference>
<evidence type="ECO:0000256" key="3">
    <source>
        <dbReference type="ARBA" id="ARBA00022737"/>
    </source>
</evidence>
<keyword evidence="6" id="KW-0805">Transcription regulation</keyword>